<dbReference type="InterPro" id="IPR051782">
    <property type="entry name" value="ABC_Transporter_VariousFunc"/>
</dbReference>
<evidence type="ECO:0000256" key="1">
    <source>
        <dbReference type="ARBA" id="ARBA00022448"/>
    </source>
</evidence>
<dbReference type="SUPFAM" id="SSF52540">
    <property type="entry name" value="P-loop containing nucleoside triphosphate hydrolases"/>
    <property type="match status" value="1"/>
</dbReference>
<evidence type="ECO:0000256" key="3">
    <source>
        <dbReference type="ARBA" id="ARBA00022840"/>
    </source>
</evidence>
<evidence type="ECO:0000256" key="2">
    <source>
        <dbReference type="ARBA" id="ARBA00022741"/>
    </source>
</evidence>
<dbReference type="EMBL" id="JBHTOF010000101">
    <property type="protein sequence ID" value="MFD1466373.1"/>
    <property type="molecule type" value="Genomic_DNA"/>
</dbReference>
<dbReference type="GO" id="GO:0005524">
    <property type="term" value="F:ATP binding"/>
    <property type="evidence" value="ECO:0007669"/>
    <property type="project" value="UniProtKB-KW"/>
</dbReference>
<keyword evidence="3 5" id="KW-0067">ATP-binding</keyword>
<dbReference type="SMART" id="SM00382">
    <property type="entry name" value="AAA"/>
    <property type="match status" value="1"/>
</dbReference>
<organism evidence="5 6">
    <name type="scientific">Lapidilactobacillus mulanensis</name>
    <dbReference type="NCBI Taxonomy" id="2485999"/>
    <lineage>
        <taxon>Bacteria</taxon>
        <taxon>Bacillati</taxon>
        <taxon>Bacillota</taxon>
        <taxon>Bacilli</taxon>
        <taxon>Lactobacillales</taxon>
        <taxon>Lactobacillaceae</taxon>
        <taxon>Lapidilactobacillus</taxon>
    </lineage>
</organism>
<dbReference type="InterPro" id="IPR027417">
    <property type="entry name" value="P-loop_NTPase"/>
</dbReference>
<comment type="caution">
    <text evidence="5">The sequence shown here is derived from an EMBL/GenBank/DDBJ whole genome shotgun (WGS) entry which is preliminary data.</text>
</comment>
<dbReference type="Gene3D" id="3.40.50.300">
    <property type="entry name" value="P-loop containing nucleotide triphosphate hydrolases"/>
    <property type="match status" value="1"/>
</dbReference>
<dbReference type="Proteomes" id="UP001597244">
    <property type="component" value="Unassembled WGS sequence"/>
</dbReference>
<sequence length="255" mass="28381">MFTVRHSKGLLMLKVENLTGGYQHLKILDNVSFEVADGEVVGLIGLNGAGKSTTIKHILGLLRPQSGTIALNDQNLTQDAIHYRQQIAFVPETPILYPELTLKEHLELTIMAYQLDAAVAWEKANELLEIFRLDQMLDWFPIHFSKGMQQKVMIVNAFMTEADLLIIDEPFTGLDPLAVHNLLDLIAAKKAENKSILMTTHVLATAQAQADRFILLNHGQVRAQGTVAELASQFGVEPQNIDQIYLQMARENGDA</sequence>
<name>A0ABW4DS79_9LACO</name>
<dbReference type="PROSITE" id="PS50893">
    <property type="entry name" value="ABC_TRANSPORTER_2"/>
    <property type="match status" value="1"/>
</dbReference>
<keyword evidence="1" id="KW-0813">Transport</keyword>
<dbReference type="Pfam" id="PF00005">
    <property type="entry name" value="ABC_tran"/>
    <property type="match status" value="1"/>
</dbReference>
<gene>
    <name evidence="5" type="ORF">ACFQ4L_09905</name>
</gene>
<dbReference type="InterPro" id="IPR003593">
    <property type="entry name" value="AAA+_ATPase"/>
</dbReference>
<reference evidence="6" key="1">
    <citation type="journal article" date="2019" name="Int. J. Syst. Evol. Microbiol.">
        <title>The Global Catalogue of Microorganisms (GCM) 10K type strain sequencing project: providing services to taxonomists for standard genome sequencing and annotation.</title>
        <authorList>
            <consortium name="The Broad Institute Genomics Platform"/>
            <consortium name="The Broad Institute Genome Sequencing Center for Infectious Disease"/>
            <person name="Wu L."/>
            <person name="Ma J."/>
        </authorList>
    </citation>
    <scope>NUCLEOTIDE SEQUENCE [LARGE SCALE GENOMIC DNA]</scope>
    <source>
        <strain evidence="6">CCM 8951</strain>
    </source>
</reference>
<accession>A0ABW4DS79</accession>
<dbReference type="PROSITE" id="PS00211">
    <property type="entry name" value="ABC_TRANSPORTER_1"/>
    <property type="match status" value="1"/>
</dbReference>
<proteinExistence type="predicted"/>
<protein>
    <submittedName>
        <fullName evidence="5">ABC transporter ATP-binding protein</fullName>
    </submittedName>
</protein>
<dbReference type="CDD" id="cd03230">
    <property type="entry name" value="ABC_DR_subfamily_A"/>
    <property type="match status" value="1"/>
</dbReference>
<evidence type="ECO:0000259" key="4">
    <source>
        <dbReference type="PROSITE" id="PS50893"/>
    </source>
</evidence>
<dbReference type="InterPro" id="IPR017871">
    <property type="entry name" value="ABC_transporter-like_CS"/>
</dbReference>
<evidence type="ECO:0000313" key="5">
    <source>
        <dbReference type="EMBL" id="MFD1466373.1"/>
    </source>
</evidence>
<dbReference type="InterPro" id="IPR003439">
    <property type="entry name" value="ABC_transporter-like_ATP-bd"/>
</dbReference>
<feature type="domain" description="ABC transporter" evidence="4">
    <location>
        <begin position="13"/>
        <end position="243"/>
    </location>
</feature>
<evidence type="ECO:0000313" key="6">
    <source>
        <dbReference type="Proteomes" id="UP001597244"/>
    </source>
</evidence>
<dbReference type="PANTHER" id="PTHR42939:SF5">
    <property type="entry name" value="ABC-TYPE TRANSPORTER ATP-BINDING PROTEIN ECSA"/>
    <property type="match status" value="1"/>
</dbReference>
<keyword evidence="6" id="KW-1185">Reference proteome</keyword>
<dbReference type="PANTHER" id="PTHR42939">
    <property type="entry name" value="ABC TRANSPORTER ATP-BINDING PROTEIN ALBC-RELATED"/>
    <property type="match status" value="1"/>
</dbReference>
<keyword evidence="2" id="KW-0547">Nucleotide-binding</keyword>